<evidence type="ECO:0000256" key="1">
    <source>
        <dbReference type="SAM" id="MobiDB-lite"/>
    </source>
</evidence>
<evidence type="ECO:0000313" key="8">
    <source>
        <dbReference type="EMBL" id="TIC70865.1"/>
    </source>
</evidence>
<keyword evidence="2" id="KW-1133">Transmembrane helix</keyword>
<evidence type="ECO:0000313" key="9">
    <source>
        <dbReference type="Proteomes" id="UP000305362"/>
    </source>
</evidence>
<dbReference type="EMBL" id="SPRH01000004">
    <property type="protein sequence ID" value="TIC04248.1"/>
    <property type="molecule type" value="Genomic_DNA"/>
</dbReference>
<dbReference type="OrthoDB" id="3141857at2759"/>
<evidence type="ECO:0000256" key="2">
    <source>
        <dbReference type="SAM" id="Phobius"/>
    </source>
</evidence>
<name>A0A4T0SPY8_9BASI</name>
<evidence type="ECO:0000313" key="3">
    <source>
        <dbReference type="EMBL" id="TIB81675.1"/>
    </source>
</evidence>
<dbReference type="Proteomes" id="UP000309601">
    <property type="component" value="Unassembled WGS sequence"/>
</dbReference>
<comment type="caution">
    <text evidence="4">The sequence shown here is derived from an EMBL/GenBank/DDBJ whole genome shotgun (WGS) entry which is preliminary data.</text>
</comment>
<protein>
    <submittedName>
        <fullName evidence="4">Uncharacterized protein</fullName>
    </submittedName>
</protein>
<keyword evidence="2" id="KW-0812">Transmembrane</keyword>
<dbReference type="Proteomes" id="UP000305647">
    <property type="component" value="Unassembled WGS sequence"/>
</dbReference>
<evidence type="ECO:0000313" key="7">
    <source>
        <dbReference type="EMBL" id="TIC70341.1"/>
    </source>
</evidence>
<dbReference type="Proteomes" id="UP000307169">
    <property type="component" value="Unassembled WGS sequence"/>
</dbReference>
<dbReference type="EMBL" id="SPRX01000008">
    <property type="protein sequence ID" value="TIC68266.1"/>
    <property type="molecule type" value="Genomic_DNA"/>
</dbReference>
<evidence type="ECO:0000313" key="12">
    <source>
        <dbReference type="Proteomes" id="UP000309601"/>
    </source>
</evidence>
<evidence type="ECO:0000313" key="14">
    <source>
        <dbReference type="Proteomes" id="UP000310708"/>
    </source>
</evidence>
<gene>
    <name evidence="6" type="ORF">E3Q01_01025</name>
    <name evidence="7" type="ORF">E3Q02_00680</name>
    <name evidence="8" type="ORF">E3Q03_00764</name>
    <name evidence="5" type="ORF">E3Q10_00560</name>
    <name evidence="4" type="ORF">E3Q17_00550</name>
    <name evidence="3" type="ORF">E3Q22_00853</name>
</gene>
<feature type="region of interest" description="Disordered" evidence="1">
    <location>
        <begin position="1"/>
        <end position="23"/>
    </location>
</feature>
<dbReference type="Proteomes" id="UP000305362">
    <property type="component" value="Unassembled WGS sequence"/>
</dbReference>
<dbReference type="EMBL" id="SPRC01000006">
    <property type="protein sequence ID" value="TIB81675.1"/>
    <property type="molecule type" value="Genomic_DNA"/>
</dbReference>
<keyword evidence="2" id="KW-0472">Membrane</keyword>
<dbReference type="Proteomes" id="UP000310708">
    <property type="component" value="Unassembled WGS sequence"/>
</dbReference>
<dbReference type="EMBL" id="SPRV01000005">
    <property type="protein sequence ID" value="TIC70865.1"/>
    <property type="molecule type" value="Genomic_DNA"/>
</dbReference>
<evidence type="ECO:0000313" key="13">
    <source>
        <dbReference type="Proteomes" id="UP000310685"/>
    </source>
</evidence>
<evidence type="ECO:0000313" key="4">
    <source>
        <dbReference type="EMBL" id="TIC04248.1"/>
    </source>
</evidence>
<proteinExistence type="predicted"/>
<evidence type="ECO:0000313" key="11">
    <source>
        <dbReference type="Proteomes" id="UP000307169"/>
    </source>
</evidence>
<organism evidence="4 11">
    <name type="scientific">Wallemia mellicola</name>
    <dbReference type="NCBI Taxonomy" id="1708541"/>
    <lineage>
        <taxon>Eukaryota</taxon>
        <taxon>Fungi</taxon>
        <taxon>Dikarya</taxon>
        <taxon>Basidiomycota</taxon>
        <taxon>Wallemiomycotina</taxon>
        <taxon>Wallemiomycetes</taxon>
        <taxon>Wallemiales</taxon>
        <taxon>Wallemiaceae</taxon>
        <taxon>Wallemia</taxon>
    </lineage>
</organism>
<dbReference type="EMBL" id="SPRO01000003">
    <property type="protein sequence ID" value="TIC33946.1"/>
    <property type="molecule type" value="Genomic_DNA"/>
</dbReference>
<accession>A0A4T0SPY8</accession>
<dbReference type="AlphaFoldDB" id="A0A4T0SPY8"/>
<reference evidence="9 10" key="1">
    <citation type="submission" date="2019-03" db="EMBL/GenBank/DDBJ databases">
        <title>Sequencing 25 genomes of Wallemia mellicola.</title>
        <authorList>
            <person name="Gostincar C."/>
        </authorList>
    </citation>
    <scope>NUCLEOTIDE SEQUENCE [LARGE SCALE GENOMIC DNA]</scope>
    <source>
        <strain evidence="4 11">EXF-1262</strain>
        <strain evidence="7 12">EXF-1274</strain>
        <strain evidence="8 9">EXF-1277</strain>
        <strain evidence="3 13">EXF-6152</strain>
        <strain evidence="6 14">EXF-757</strain>
        <strain evidence="5 10">EXF-8738</strain>
    </source>
</reference>
<evidence type="ECO:0000313" key="5">
    <source>
        <dbReference type="EMBL" id="TIC33946.1"/>
    </source>
</evidence>
<evidence type="ECO:0000313" key="10">
    <source>
        <dbReference type="Proteomes" id="UP000305647"/>
    </source>
</evidence>
<dbReference type="EMBL" id="SPRW01000004">
    <property type="protein sequence ID" value="TIC70341.1"/>
    <property type="molecule type" value="Genomic_DNA"/>
</dbReference>
<evidence type="ECO:0000313" key="6">
    <source>
        <dbReference type="EMBL" id="TIC68266.1"/>
    </source>
</evidence>
<sequence>MSSPQPPNTQQTQKGARDTARTFNKFAKRDPALYPLAGIIGGIVVVAGFFLTSKTDTTKAERKFANQTWADRLAQEKTNWKTELNTPVSNIPG</sequence>
<dbReference type="Proteomes" id="UP000310685">
    <property type="component" value="Unassembled WGS sequence"/>
</dbReference>
<feature type="transmembrane region" description="Helical" evidence="2">
    <location>
        <begin position="32"/>
        <end position="52"/>
    </location>
</feature>